<reference evidence="2" key="1">
    <citation type="submission" date="2017-02" db="UniProtKB">
        <authorList>
            <consortium name="WormBaseParasite"/>
        </authorList>
    </citation>
    <scope>IDENTIFICATION</scope>
</reference>
<dbReference type="WBParaSite" id="ALUE_0000239401-mRNA-1">
    <property type="protein sequence ID" value="ALUE_0000239401-mRNA-1"/>
    <property type="gene ID" value="ALUE_0000239401"/>
</dbReference>
<evidence type="ECO:0000313" key="1">
    <source>
        <dbReference type="Proteomes" id="UP000036681"/>
    </source>
</evidence>
<protein>
    <submittedName>
        <fullName evidence="2">Myosin motor domain-containing protein</fullName>
    </submittedName>
</protein>
<sequence length="44" mass="5186">MRVLKSGQPEYKRLCFQALPASEAHIVEIRRALNVYQVSYFIYP</sequence>
<proteinExistence type="predicted"/>
<evidence type="ECO:0000313" key="2">
    <source>
        <dbReference type="WBParaSite" id="ALUE_0000239401-mRNA-1"/>
    </source>
</evidence>
<accession>A0A0M3HLJ9</accession>
<name>A0A0M3HLJ9_ASCLU</name>
<organism evidence="1 2">
    <name type="scientific">Ascaris lumbricoides</name>
    <name type="common">Giant roundworm</name>
    <dbReference type="NCBI Taxonomy" id="6252"/>
    <lineage>
        <taxon>Eukaryota</taxon>
        <taxon>Metazoa</taxon>
        <taxon>Ecdysozoa</taxon>
        <taxon>Nematoda</taxon>
        <taxon>Chromadorea</taxon>
        <taxon>Rhabditida</taxon>
        <taxon>Spirurina</taxon>
        <taxon>Ascaridomorpha</taxon>
        <taxon>Ascaridoidea</taxon>
        <taxon>Ascarididae</taxon>
        <taxon>Ascaris</taxon>
    </lineage>
</organism>
<dbReference type="AlphaFoldDB" id="A0A0M3HLJ9"/>
<dbReference type="Proteomes" id="UP000036681">
    <property type="component" value="Unplaced"/>
</dbReference>
<keyword evidence="1" id="KW-1185">Reference proteome</keyword>